<dbReference type="Gene3D" id="1.25.40.370">
    <property type="match status" value="1"/>
</dbReference>
<dbReference type="SUPFAM" id="SSF50960">
    <property type="entry name" value="TolB, C-terminal domain"/>
    <property type="match status" value="1"/>
</dbReference>
<dbReference type="EMBL" id="JAAWVN010016094">
    <property type="protein sequence ID" value="MBN3292385.1"/>
    <property type="molecule type" value="Genomic_DNA"/>
</dbReference>
<evidence type="ECO:0000259" key="5">
    <source>
        <dbReference type="PROSITE" id="PS50837"/>
    </source>
</evidence>
<feature type="repeat" description="WD" evidence="3">
    <location>
        <begin position="2217"/>
        <end position="2248"/>
    </location>
</feature>
<protein>
    <submittedName>
        <fullName evidence="7">TEP1 protein</fullName>
    </submittedName>
</protein>
<dbReference type="PROSITE" id="PS00678">
    <property type="entry name" value="WD_REPEATS_1"/>
    <property type="match status" value="2"/>
</dbReference>
<dbReference type="PANTHER" id="PTHR44791">
    <property type="entry name" value="TELOMERASE PROTEIN COMPONENT 1 TEP1"/>
    <property type="match status" value="1"/>
</dbReference>
<dbReference type="Pfam" id="PF00400">
    <property type="entry name" value="WD40"/>
    <property type="match status" value="6"/>
</dbReference>
<feature type="repeat" description="WD" evidence="3">
    <location>
        <begin position="1773"/>
        <end position="1814"/>
    </location>
</feature>
<evidence type="ECO:0000256" key="4">
    <source>
        <dbReference type="SAM" id="MobiDB-lite"/>
    </source>
</evidence>
<proteinExistence type="predicted"/>
<evidence type="ECO:0000313" key="8">
    <source>
        <dbReference type="Proteomes" id="UP001166052"/>
    </source>
</evidence>
<dbReference type="InterPro" id="IPR056828">
    <property type="entry name" value="Beta-prop_TEP1_C"/>
</dbReference>
<dbReference type="PROSITE" id="PS50082">
    <property type="entry name" value="WD_REPEATS_2"/>
    <property type="match status" value="10"/>
</dbReference>
<dbReference type="Pfam" id="PF19334">
    <property type="entry name" value="DUF5920"/>
    <property type="match status" value="1"/>
</dbReference>
<feature type="repeat" description="WD" evidence="3">
    <location>
        <begin position="1732"/>
        <end position="1773"/>
    </location>
</feature>
<dbReference type="CDD" id="cd00200">
    <property type="entry name" value="WD40"/>
    <property type="match status" value="2"/>
</dbReference>
<feature type="repeat" description="WD" evidence="3">
    <location>
        <begin position="1815"/>
        <end position="1856"/>
    </location>
</feature>
<dbReference type="PANTHER" id="PTHR44791:SF1">
    <property type="entry name" value="TELOMERASE PROTEIN COMPONENT 1"/>
    <property type="match status" value="1"/>
</dbReference>
<dbReference type="InterPro" id="IPR037214">
    <property type="entry name" value="TROVE_dom_sf"/>
</dbReference>
<dbReference type="Pfam" id="PF05729">
    <property type="entry name" value="NACHT"/>
    <property type="match status" value="1"/>
</dbReference>
<dbReference type="Pfam" id="PF05731">
    <property type="entry name" value="TROVE"/>
    <property type="match status" value="1"/>
</dbReference>
<feature type="region of interest" description="Disordered" evidence="4">
    <location>
        <begin position="1"/>
        <end position="40"/>
    </location>
</feature>
<feature type="repeat" description="WD" evidence="3">
    <location>
        <begin position="2116"/>
        <end position="2155"/>
    </location>
</feature>
<dbReference type="InterPro" id="IPR045804">
    <property type="entry name" value="DUF5920"/>
</dbReference>
<name>A0ABS2Z010_POLSE</name>
<keyword evidence="8" id="KW-1185">Reference proteome</keyword>
<feature type="compositionally biased region" description="Polar residues" evidence="4">
    <location>
        <begin position="1"/>
        <end position="27"/>
    </location>
</feature>
<feature type="repeat" description="WD" evidence="3">
    <location>
        <begin position="1857"/>
        <end position="1889"/>
    </location>
</feature>
<dbReference type="PROSITE" id="PS50837">
    <property type="entry name" value="NACHT"/>
    <property type="match status" value="1"/>
</dbReference>
<dbReference type="InterPro" id="IPR052652">
    <property type="entry name" value="Telomerase_Complex_Comp"/>
</dbReference>
<keyword evidence="1 3" id="KW-0853">WD repeat</keyword>
<evidence type="ECO:0000256" key="2">
    <source>
        <dbReference type="ARBA" id="ARBA00022737"/>
    </source>
</evidence>
<dbReference type="SMART" id="SM00320">
    <property type="entry name" value="WD40"/>
    <property type="match status" value="18"/>
</dbReference>
<reference evidence="7" key="1">
    <citation type="journal article" date="2021" name="Cell">
        <title>Tracing the genetic footprints of vertebrate landing in non-teleost ray-finned fishes.</title>
        <authorList>
            <person name="Bi X."/>
            <person name="Wang K."/>
            <person name="Yang L."/>
            <person name="Pan H."/>
            <person name="Jiang H."/>
            <person name="Wei Q."/>
            <person name="Fang M."/>
            <person name="Yu H."/>
            <person name="Zhu C."/>
            <person name="Cai Y."/>
            <person name="He Y."/>
            <person name="Gan X."/>
            <person name="Zeng H."/>
            <person name="Yu D."/>
            <person name="Zhu Y."/>
            <person name="Jiang H."/>
            <person name="Qiu Q."/>
            <person name="Yang H."/>
            <person name="Zhang Y.E."/>
            <person name="Wang W."/>
            <person name="Zhu M."/>
            <person name="He S."/>
            <person name="Zhang G."/>
        </authorList>
    </citation>
    <scope>NUCLEOTIDE SEQUENCE</scope>
    <source>
        <strain evidence="7">Bchr_001</strain>
    </source>
</reference>
<dbReference type="InterPro" id="IPR027417">
    <property type="entry name" value="P-loop_NTPase"/>
</dbReference>
<comment type="caution">
    <text evidence="7">The sequence shown here is derived from an EMBL/GenBank/DDBJ whole genome shotgun (WGS) entry which is preliminary data.</text>
</comment>
<dbReference type="InterPro" id="IPR036322">
    <property type="entry name" value="WD40_repeat_dom_sf"/>
</dbReference>
<feature type="domain" description="NACHT" evidence="5">
    <location>
        <begin position="1139"/>
        <end position="1348"/>
    </location>
</feature>
<feature type="non-terminal residue" evidence="7">
    <location>
        <position position="1"/>
    </location>
</feature>
<dbReference type="SUPFAM" id="SSF50978">
    <property type="entry name" value="WD40 repeat-like"/>
    <property type="match status" value="3"/>
</dbReference>
<dbReference type="Pfam" id="PF13271">
    <property type="entry name" value="DUF4062"/>
    <property type="match status" value="1"/>
</dbReference>
<dbReference type="SUPFAM" id="SSF140864">
    <property type="entry name" value="TROVE domain-like"/>
    <property type="match status" value="1"/>
</dbReference>
<evidence type="ECO:0000256" key="3">
    <source>
        <dbReference type="PROSITE-ProRule" id="PRU00221"/>
    </source>
</evidence>
<feature type="region of interest" description="Disordered" evidence="4">
    <location>
        <begin position="142"/>
        <end position="163"/>
    </location>
</feature>
<dbReference type="Pfam" id="PF25047">
    <property type="entry name" value="Beta-prop_TEP1_2nd"/>
    <property type="match status" value="1"/>
</dbReference>
<feature type="domain" description="TROVE" evidence="6">
    <location>
        <begin position="205"/>
        <end position="652"/>
    </location>
</feature>
<dbReference type="InterPro" id="IPR007111">
    <property type="entry name" value="NACHT_NTPase"/>
</dbReference>
<accession>A0ABS2Z010</accession>
<gene>
    <name evidence="7" type="primary">Tep1_1</name>
    <name evidence="7" type="ORF">GTO92_0006432</name>
</gene>
<feature type="repeat" description="WD" evidence="3">
    <location>
        <begin position="2031"/>
        <end position="2072"/>
    </location>
</feature>
<feature type="repeat" description="WD" evidence="3">
    <location>
        <begin position="2471"/>
        <end position="2510"/>
    </location>
</feature>
<dbReference type="InterPro" id="IPR041452">
    <property type="entry name" value="APAF1_C"/>
</dbReference>
<dbReference type="InterPro" id="IPR001680">
    <property type="entry name" value="WD40_rpt"/>
</dbReference>
<evidence type="ECO:0000259" key="6">
    <source>
        <dbReference type="PROSITE" id="PS50988"/>
    </source>
</evidence>
<dbReference type="SUPFAM" id="SSF52540">
    <property type="entry name" value="P-loop containing nucleoside triphosphate hydrolases"/>
    <property type="match status" value="1"/>
</dbReference>
<feature type="repeat" description="WD" evidence="3">
    <location>
        <begin position="1984"/>
        <end position="2023"/>
    </location>
</feature>
<feature type="non-terminal residue" evidence="7">
    <location>
        <position position="2546"/>
    </location>
</feature>
<dbReference type="InterPro" id="IPR015943">
    <property type="entry name" value="WD40/YVTN_repeat-like_dom_sf"/>
</dbReference>
<organism evidence="7 8">
    <name type="scientific">Polypterus senegalus</name>
    <name type="common">Senegal bichir</name>
    <dbReference type="NCBI Taxonomy" id="55291"/>
    <lineage>
        <taxon>Eukaryota</taxon>
        <taxon>Metazoa</taxon>
        <taxon>Chordata</taxon>
        <taxon>Craniata</taxon>
        <taxon>Vertebrata</taxon>
        <taxon>Euteleostomi</taxon>
        <taxon>Actinopterygii</taxon>
        <taxon>Polypteriformes</taxon>
        <taxon>Polypteridae</taxon>
        <taxon>Polypterus</taxon>
    </lineage>
</organism>
<keyword evidence="2" id="KW-0677">Repeat</keyword>
<dbReference type="Gene3D" id="3.40.50.300">
    <property type="entry name" value="P-loop containing nucleotide triphosphate hydrolases"/>
    <property type="match status" value="1"/>
</dbReference>
<dbReference type="InterPro" id="IPR056829">
    <property type="entry name" value="Beta-prop_TEP1_2nd"/>
</dbReference>
<dbReference type="Pfam" id="PF17908">
    <property type="entry name" value="APAF1_C"/>
    <property type="match status" value="1"/>
</dbReference>
<feature type="repeat" description="WD" evidence="3">
    <location>
        <begin position="1949"/>
        <end position="1974"/>
    </location>
</feature>
<dbReference type="InterPro" id="IPR036465">
    <property type="entry name" value="vWFA_dom_sf"/>
</dbReference>
<sequence length="2546" mass="287110">MESATAPQQNPHLHQKPSSRFSLQNPLLSAMDNLSKEPNKQSHNLLLTQQHGRLNGLKSEALSKLAKTSLPLDSSMSSSKIHCSETTILSQKDLALCSTLNLSQGSALNFSTLFKPSPLTSVKLTGFPEKLASPFLPQNDISQKPGTWENEPPVPDDSMVSEEKMDEDKELKDSTNIEECEEMPIYDLWDLPETDETEPLVKLSDRIELSDEIEEKLKENKILFLNLVCCSLIKLEGPPTEDWDKYTGVWSELNKLATEIAEKDPEFILKTAVYTRQELNIRLTANFLSAIAAKLPSTRPHVRRYFKAAVHLPSDWLEVARLYNTCFGSCMPSCLKKALTEKFKEFNEFQLAKYNTRKQRCKHKGTHKSTKEKDEEAQQSKVKEWAKLLKIREFEFLKYERSCNRAPADKKQDVFNLKSMIRKLHIKEPAELVMSVLGRRYPSDMQSYFKSGLSGPWDSQRAGKRMKLSQPETWERKLCLLGNKAEVWEDLIDKNQLGFMAMLRNLRNIIMKKVSEAHHKKIIHRLSDKKSVIHSRQFPFRFLSAYKVIVDLEKQQKEAAEQPLQSRSEMVAKILSQVHKSFKSEMSRSGWTSKRRRALRVPLIYKQLKLREAYERKTRNLRLNMDLLQKYKDALEKAINISCQHNIPPLSGRSLIFIRCDSDLDMHCKGAESFCISSDSDKGPVKVKEVALLLGLMMASVSENAKLYFFEDDKYQEAKLQHGSVLENLEPLMQQCEAFPESQEKLSVSNFFFDLTAQGIKVDTLMIMWPKFPFEDLEYPVHQYRRQVNPNTLVINLGFNDRFETSKSVDKNWVELYGFTEQILKFVAERGSSRFLEHIENISETYNIPPKEGNASKSTGIIDQSVIPLVPKVSWRSIRVFISSTFRDMHGERDLLVRYVFPELRQRAAHHYIHLQEVDLRWGITEEEARSNRTVELCLSEVAKSQLFVGILGERYGLVPADISLPDLPHFQWVKTASPGLSVTELEIMQFQKQNGSSANQKMFFYLRTPELIRSVPEQWKSDFVAESTEARGKMEDLKIRLKQSDAMINENYEAEWGGVSHGKPYTKGLEQFGKAVLSNLWEALKQFFHVEQDDEILDSCSKLTDQEVFKESLQHLIYGRKKVLGTAATKIREMGKGKCFVISSGPGQGKTALMAAMVNTFKTSSKTTEIADVICYFSAASQAANNVENFLHFLVRCLNQRLGQDLDPPTGYQALLKEFNYLLQSSCRSKSNPFLVILIDDADLLQNNRGQLISDWIPESLPSRVTLVLSVTSDSDLHRSLNKNKNSILFQLESLSTLEKKEIVQSVLSLYGKKLSETSFNNQMQVLLRKKGSNSPLYLKLACEYLRTYSVFEQMKDELQNLPSTLDKLILRALSHLEEDSKVKNLSWVFAVLAVTKTGLRERDLYDLLLMCNMLRTNRALSWNDVMNSGRINGNIIPMAMFAHLMRALQSVIGQHHTEHSDSRLLLKNSIIQAALEQHYLKKLSLEKTAHLLVAAHLWKLSDPDRKGRFKHCDASALTELPIHLVYSGELYHLHSLLSNVHFIYAHVRLGLLPELLEAYNLYDSVISREDPGLSCQISLEPYKNFLQQNHSILSREPCLFLQQAINEPNSTSVFHWANCVLENKVTGFHVMEWLNKPQQARKNVSKTVHFTSIPACVAVSPSGRVAVVGTNQGLIHVFTTDTSQEIRSIASAFDGISTCIFLDEATLCSTSFNGQIELWNIVSGCRMMHIEGHRNQITSCDISPDKKNFVTVSLDMDLKVWNGSKGSLAASLSNPSPLNCVSFHPNGQLIGLGRWDRSIVIWDWLSRETFTTLVGHGSAVRTLAFAPSGEFLVSGDMDGEIRFWSVPSAVCVTSFSAHSGSAEVVQFLDSGRLLMTAGVDRMVRLWSGSPGHNVGKLPSSDCSALSVDISNDYIAVGFHSSGIRIHHTRSGELFWESKEPKVSVWYVLWLEQDRLLLSGSNDCILRVWNLETRPNMVCKDILKEHHGPIYALAKSDTLVAAASDDFSVTLWSAENLKSNSSGKKPVAVLKGHSAGVTCLSFNPSGSELVTGSKDLSLVFWDVKSSSPTILRSFKRCHADWITGCAWNSQALITSSNDCRLCVWDPLSGKCLNELLGHSAAVSSVSLLNEYVVSSGGDGKVRVWKVTGAEITHISAHAARINECVFATSRWKKSTDPTGESENQELKPEDIWLATASDDGTVKFWQPLMVQHMNSLEGHSGSVLAAAQRKENFFTVSDDQSLRIWQLPNEPIPPAVHHGSVKMCAISPCGKIVLSGSSSGELCVWYHNSLAQKLQMSKYPVNAALFKSESEFILACSDNTVCGWRISRSTPERSISLKLISSTRVSSPVTCLAQGPKLIGGCADGTLISIPFHEKFTTDWENEHHIIGFLPKTKKNIIIAAEVEGMLDIKLIDFENLTLQVSKKNKEVLSLEGNSWITCVASFENSLTCGDSEGYLWYRGNSKDSKWNKMKVHKNKVSALKMTESVIITASYDQSIKLWDCKTMKQVGLFLCKGPVSCLELNPSRDRLLVCGDILGNVYFIEWTE</sequence>
<evidence type="ECO:0000256" key="1">
    <source>
        <dbReference type="ARBA" id="ARBA00022574"/>
    </source>
</evidence>
<dbReference type="Gene3D" id="3.40.50.410">
    <property type="entry name" value="von Willebrand factor, type A domain"/>
    <property type="match status" value="1"/>
</dbReference>
<dbReference type="Proteomes" id="UP001166052">
    <property type="component" value="Unassembled WGS sequence"/>
</dbReference>
<evidence type="ECO:0000313" key="7">
    <source>
        <dbReference type="EMBL" id="MBN3292385.1"/>
    </source>
</evidence>
<dbReference type="PROSITE" id="PS50294">
    <property type="entry name" value="WD_REPEATS_REGION"/>
    <property type="match status" value="6"/>
</dbReference>
<dbReference type="InterPro" id="IPR025139">
    <property type="entry name" value="DUF4062"/>
</dbReference>
<dbReference type="InterPro" id="IPR019775">
    <property type="entry name" value="WD40_repeat_CS"/>
</dbReference>
<dbReference type="InterPro" id="IPR008858">
    <property type="entry name" value="TROVE_dom"/>
</dbReference>
<dbReference type="Pfam" id="PF25048">
    <property type="entry name" value="Beta-prop_TEP1_C"/>
    <property type="match status" value="1"/>
</dbReference>
<dbReference type="Gene3D" id="2.130.10.10">
    <property type="entry name" value="YVTN repeat-like/Quinoprotein amine dehydrogenase"/>
    <property type="match status" value="5"/>
</dbReference>
<dbReference type="PROSITE" id="PS50988">
    <property type="entry name" value="TROVE"/>
    <property type="match status" value="1"/>
</dbReference>